<sequence>MREHVAPHRIPDRLKERPTWLLGQAAARASSLLAAGFAEHGDGLRGYHYRLLVALEQWGPESQADLGRDTGIDRSDVTAALGDLEALGLVERTVDPGHRRRKIVSITESGSATLRRLDVVLDDVQEEFLAPLSAAQREQFVEIMLLLNDQRATGS</sequence>
<dbReference type="PANTHER" id="PTHR33164">
    <property type="entry name" value="TRANSCRIPTIONAL REGULATOR, MARR FAMILY"/>
    <property type="match status" value="1"/>
</dbReference>
<dbReference type="SUPFAM" id="SSF46785">
    <property type="entry name" value="Winged helix' DNA-binding domain"/>
    <property type="match status" value="1"/>
</dbReference>
<accession>A0A3M2LYX0</accession>
<proteinExistence type="predicted"/>
<dbReference type="EMBL" id="RFFG01000039">
    <property type="protein sequence ID" value="RMI41793.1"/>
    <property type="molecule type" value="Genomic_DNA"/>
</dbReference>
<dbReference type="RefSeq" id="WP_122196285.1">
    <property type="nucleotide sequence ID" value="NZ_JBHSKC010000023.1"/>
</dbReference>
<dbReference type="InterPro" id="IPR036390">
    <property type="entry name" value="WH_DNA-bd_sf"/>
</dbReference>
<dbReference type="Pfam" id="PF12802">
    <property type="entry name" value="MarR_2"/>
    <property type="match status" value="1"/>
</dbReference>
<evidence type="ECO:0000259" key="1">
    <source>
        <dbReference type="PROSITE" id="PS50995"/>
    </source>
</evidence>
<keyword evidence="3" id="KW-1185">Reference proteome</keyword>
<dbReference type="AlphaFoldDB" id="A0A3M2LYX0"/>
<dbReference type="InterPro" id="IPR000835">
    <property type="entry name" value="HTH_MarR-typ"/>
</dbReference>
<evidence type="ECO:0000313" key="2">
    <source>
        <dbReference type="EMBL" id="RMI41793.1"/>
    </source>
</evidence>
<dbReference type="OrthoDB" id="4826718at2"/>
<organism evidence="2 3">
    <name type="scientific">Actinomadura harenae</name>
    <dbReference type="NCBI Taxonomy" id="2483351"/>
    <lineage>
        <taxon>Bacteria</taxon>
        <taxon>Bacillati</taxon>
        <taxon>Actinomycetota</taxon>
        <taxon>Actinomycetes</taxon>
        <taxon>Streptosporangiales</taxon>
        <taxon>Thermomonosporaceae</taxon>
        <taxon>Actinomadura</taxon>
    </lineage>
</organism>
<dbReference type="PANTHER" id="PTHR33164:SF95">
    <property type="entry name" value="TRANSCRIPTIONAL REGULATOR"/>
    <property type="match status" value="1"/>
</dbReference>
<protein>
    <submittedName>
        <fullName evidence="2">MarR family transcriptional regulator</fullName>
    </submittedName>
</protein>
<gene>
    <name evidence="2" type="ORF">EBO15_21875</name>
</gene>
<name>A0A3M2LYX0_9ACTN</name>
<comment type="caution">
    <text evidence="2">The sequence shown here is derived from an EMBL/GenBank/DDBJ whole genome shotgun (WGS) entry which is preliminary data.</text>
</comment>
<evidence type="ECO:0000313" key="3">
    <source>
        <dbReference type="Proteomes" id="UP000282674"/>
    </source>
</evidence>
<reference evidence="2 3" key="1">
    <citation type="submission" date="2018-10" db="EMBL/GenBank/DDBJ databases">
        <title>Isolation from soil.</title>
        <authorList>
            <person name="Hu J."/>
        </authorList>
    </citation>
    <scope>NUCLEOTIDE SEQUENCE [LARGE SCALE GENOMIC DNA]</scope>
    <source>
        <strain evidence="2 3">NEAU-Ht49</strain>
    </source>
</reference>
<dbReference type="SMART" id="SM00347">
    <property type="entry name" value="HTH_MARR"/>
    <property type="match status" value="1"/>
</dbReference>
<dbReference type="GO" id="GO:0003700">
    <property type="term" value="F:DNA-binding transcription factor activity"/>
    <property type="evidence" value="ECO:0007669"/>
    <property type="project" value="InterPro"/>
</dbReference>
<feature type="domain" description="HTH marR-type" evidence="1">
    <location>
        <begin position="15"/>
        <end position="149"/>
    </location>
</feature>
<dbReference type="InterPro" id="IPR039422">
    <property type="entry name" value="MarR/SlyA-like"/>
</dbReference>
<dbReference type="PROSITE" id="PS50995">
    <property type="entry name" value="HTH_MARR_2"/>
    <property type="match status" value="1"/>
</dbReference>
<dbReference type="GO" id="GO:0006950">
    <property type="term" value="P:response to stress"/>
    <property type="evidence" value="ECO:0007669"/>
    <property type="project" value="TreeGrafter"/>
</dbReference>
<dbReference type="Gene3D" id="1.10.10.10">
    <property type="entry name" value="Winged helix-like DNA-binding domain superfamily/Winged helix DNA-binding domain"/>
    <property type="match status" value="1"/>
</dbReference>
<dbReference type="PRINTS" id="PR00598">
    <property type="entry name" value="HTHMARR"/>
</dbReference>
<dbReference type="Proteomes" id="UP000282674">
    <property type="component" value="Unassembled WGS sequence"/>
</dbReference>
<dbReference type="InterPro" id="IPR036388">
    <property type="entry name" value="WH-like_DNA-bd_sf"/>
</dbReference>